<dbReference type="InterPro" id="IPR039536">
    <property type="entry name" value="TetR_C_Proteobacteria"/>
</dbReference>
<dbReference type="Pfam" id="PF00440">
    <property type="entry name" value="TetR_N"/>
    <property type="match status" value="1"/>
</dbReference>
<dbReference type="PANTHER" id="PTHR30055">
    <property type="entry name" value="HTH-TYPE TRANSCRIPTIONAL REGULATOR RUTR"/>
    <property type="match status" value="1"/>
</dbReference>
<proteinExistence type="predicted"/>
<dbReference type="InterPro" id="IPR023772">
    <property type="entry name" value="DNA-bd_HTH_TetR-type_CS"/>
</dbReference>
<evidence type="ECO:0000313" key="5">
    <source>
        <dbReference type="Proteomes" id="UP000204221"/>
    </source>
</evidence>
<dbReference type="PANTHER" id="PTHR30055:SF146">
    <property type="entry name" value="HTH-TYPE TRANSCRIPTIONAL DUAL REGULATOR CECR"/>
    <property type="match status" value="1"/>
</dbReference>
<gene>
    <name evidence="4" type="primary">acnR4</name>
    <name evidence="4" type="ORF">AHOG_13610</name>
</gene>
<evidence type="ECO:0000256" key="3">
    <source>
        <dbReference type="ARBA" id="ARBA00023163"/>
    </source>
</evidence>
<dbReference type="FunFam" id="1.10.10.60:FF:000141">
    <property type="entry name" value="TetR family transcriptional regulator"/>
    <property type="match status" value="1"/>
</dbReference>
<dbReference type="SUPFAM" id="SSF46689">
    <property type="entry name" value="Homeodomain-like"/>
    <property type="match status" value="1"/>
</dbReference>
<dbReference type="GO" id="GO:0045892">
    <property type="term" value="P:negative regulation of DNA-templated transcription"/>
    <property type="evidence" value="ECO:0007669"/>
    <property type="project" value="UniProtKB-ARBA"/>
</dbReference>
<evidence type="ECO:0000313" key="4">
    <source>
        <dbReference type="EMBL" id="ASO20365.1"/>
    </source>
</evidence>
<dbReference type="GO" id="GO:0003700">
    <property type="term" value="F:DNA-binding transcription factor activity"/>
    <property type="evidence" value="ECO:0007669"/>
    <property type="project" value="TreeGrafter"/>
</dbReference>
<dbReference type="AlphaFoldDB" id="A0A221W3H2"/>
<dbReference type="KEGG" id="ahg:AHOG_13610"/>
<dbReference type="EMBL" id="CP022521">
    <property type="protein sequence ID" value="ASO20365.1"/>
    <property type="molecule type" value="Genomic_DNA"/>
</dbReference>
<name>A0A221W3H2_9PSEU</name>
<dbReference type="OrthoDB" id="7186128at2"/>
<organism evidence="4 5">
    <name type="scientific">Actinoalloteichus hoggarensis</name>
    <dbReference type="NCBI Taxonomy" id="1470176"/>
    <lineage>
        <taxon>Bacteria</taxon>
        <taxon>Bacillati</taxon>
        <taxon>Actinomycetota</taxon>
        <taxon>Actinomycetes</taxon>
        <taxon>Pseudonocardiales</taxon>
        <taxon>Pseudonocardiaceae</taxon>
        <taxon>Actinoalloteichus</taxon>
    </lineage>
</organism>
<keyword evidence="2" id="KW-0238">DNA-binding</keyword>
<reference evidence="4 5" key="1">
    <citation type="submission" date="2017-07" db="EMBL/GenBank/DDBJ databases">
        <title>Complete genome sequence of Actinoalloteichus hoggarensis DSM 45943, type strain of Actinoalloteichus hoggarensis.</title>
        <authorList>
            <person name="Ruckert C."/>
            <person name="Nouioui I."/>
            <person name="Willmese J."/>
            <person name="van Wezel G."/>
            <person name="Klenk H.-P."/>
            <person name="Kalinowski J."/>
            <person name="Zotchev S.B."/>
        </authorList>
    </citation>
    <scope>NUCLEOTIDE SEQUENCE [LARGE SCALE GENOMIC DNA]</scope>
    <source>
        <strain evidence="4 5">DSM 45943</strain>
    </source>
</reference>
<dbReference type="GO" id="GO:0000976">
    <property type="term" value="F:transcription cis-regulatory region binding"/>
    <property type="evidence" value="ECO:0007669"/>
    <property type="project" value="TreeGrafter"/>
</dbReference>
<dbReference type="PROSITE" id="PS01081">
    <property type="entry name" value="HTH_TETR_1"/>
    <property type="match status" value="1"/>
</dbReference>
<dbReference type="RefSeq" id="WP_093941703.1">
    <property type="nucleotide sequence ID" value="NZ_CP022521.1"/>
</dbReference>
<keyword evidence="3" id="KW-0804">Transcription</keyword>
<dbReference type="InterPro" id="IPR009057">
    <property type="entry name" value="Homeodomain-like_sf"/>
</dbReference>
<evidence type="ECO:0000256" key="2">
    <source>
        <dbReference type="ARBA" id="ARBA00023125"/>
    </source>
</evidence>
<keyword evidence="5" id="KW-1185">Reference proteome</keyword>
<dbReference type="PROSITE" id="PS50977">
    <property type="entry name" value="HTH_TETR_2"/>
    <property type="match status" value="1"/>
</dbReference>
<dbReference type="Gene3D" id="1.10.357.10">
    <property type="entry name" value="Tetracycline Repressor, domain 2"/>
    <property type="match status" value="1"/>
</dbReference>
<dbReference type="InterPro" id="IPR050109">
    <property type="entry name" value="HTH-type_TetR-like_transc_reg"/>
</dbReference>
<dbReference type="Proteomes" id="UP000204221">
    <property type="component" value="Chromosome"/>
</dbReference>
<accession>A0A221W3H2</accession>
<protein>
    <submittedName>
        <fullName evidence="4">HTH-type transcriptional repressor AcnR</fullName>
    </submittedName>
</protein>
<dbReference type="Pfam" id="PF14246">
    <property type="entry name" value="TetR_C_7"/>
    <property type="match status" value="1"/>
</dbReference>
<sequence length="213" mass="23097">MTGREGRGTRPRGGLPDKRRAIIAGAHAVFARDGYTRASVDAISGEAGVSTRTVYNHFQDKADLFETVIRESAARVADAHVGIIDRYLTRVTDLETDLVEFGVAMADSWAVDFTEHSALVRQINADAGHLPAAALEAWQRVGPIRVRRELAGRLTRLAERGLLRVDDPQTTAVQLLQLISIDKAARPELADTMTSQAEMVAAGVRLFLHGCAG</sequence>
<keyword evidence="1" id="KW-0805">Transcription regulation</keyword>
<dbReference type="InterPro" id="IPR001647">
    <property type="entry name" value="HTH_TetR"/>
</dbReference>
<dbReference type="PRINTS" id="PR00455">
    <property type="entry name" value="HTHTETR"/>
</dbReference>
<evidence type="ECO:0000256" key="1">
    <source>
        <dbReference type="ARBA" id="ARBA00023015"/>
    </source>
</evidence>